<evidence type="ECO:0000256" key="2">
    <source>
        <dbReference type="ARBA" id="ARBA00022630"/>
    </source>
</evidence>
<dbReference type="InterPro" id="IPR016169">
    <property type="entry name" value="FAD-bd_PCMH_sub2"/>
</dbReference>
<organism evidence="6 7">
    <name type="scientific">Apiospora rasikravindrae</name>
    <dbReference type="NCBI Taxonomy" id="990691"/>
    <lineage>
        <taxon>Eukaryota</taxon>
        <taxon>Fungi</taxon>
        <taxon>Dikarya</taxon>
        <taxon>Ascomycota</taxon>
        <taxon>Pezizomycotina</taxon>
        <taxon>Sordariomycetes</taxon>
        <taxon>Xylariomycetidae</taxon>
        <taxon>Amphisphaeriales</taxon>
        <taxon>Apiosporaceae</taxon>
        <taxon>Apiospora</taxon>
    </lineage>
</organism>
<dbReference type="EMBL" id="JAQQWK010000009">
    <property type="protein sequence ID" value="KAK8034303.1"/>
    <property type="molecule type" value="Genomic_DNA"/>
</dbReference>
<comment type="caution">
    <text evidence="6">The sequence shown here is derived from an EMBL/GenBank/DDBJ whole genome shotgun (WGS) entry which is preliminary data.</text>
</comment>
<dbReference type="PROSITE" id="PS51387">
    <property type="entry name" value="FAD_PCMH"/>
    <property type="match status" value="1"/>
</dbReference>
<dbReference type="InterPro" id="IPR036318">
    <property type="entry name" value="FAD-bd_PCMH-like_sf"/>
</dbReference>
<comment type="similarity">
    <text evidence="1">Belongs to the oxygen-dependent FAD-linked oxidoreductase family.</text>
</comment>
<evidence type="ECO:0000256" key="1">
    <source>
        <dbReference type="ARBA" id="ARBA00005466"/>
    </source>
</evidence>
<evidence type="ECO:0000256" key="4">
    <source>
        <dbReference type="ARBA" id="ARBA00023002"/>
    </source>
</evidence>
<keyword evidence="3" id="KW-0274">FAD</keyword>
<evidence type="ECO:0000313" key="7">
    <source>
        <dbReference type="Proteomes" id="UP001444661"/>
    </source>
</evidence>
<evidence type="ECO:0000256" key="3">
    <source>
        <dbReference type="ARBA" id="ARBA00022827"/>
    </source>
</evidence>
<protein>
    <submittedName>
        <fullName evidence="6">FAD-binding protein</fullName>
    </submittedName>
</protein>
<dbReference type="InterPro" id="IPR050416">
    <property type="entry name" value="FAD-linked_Oxidoreductase"/>
</dbReference>
<name>A0ABR1SJ00_9PEZI</name>
<evidence type="ECO:0000259" key="5">
    <source>
        <dbReference type="PROSITE" id="PS51387"/>
    </source>
</evidence>
<sequence>MSSVSESIEAVKKLSSAPVHLPGSQDYEELTSSYFSELERELRPACFLTPRSAQEVADILKATKPFVGPSEVAICGAGQQATPGVANVLDGLTIHLRGLRGIEIDKERNVVSIAAGERMGAVYDAVVAEGLGVVGNRHSSGGIGGHALQGGLSYFSYARGFICDDVINYEVVLADGDIVNANAENNRELWIALKGGGNNFGIVTRFDLNVFEQGPMWGGKVFYFQPCFSSQIKSLVEYLQEPEPDNSVHICLSLGYAAALGDIVCMNDVFCSRPAKPEALEPFTDIQPQIDQMNSLGVNSLRELADEEFSGAVPNRVVKMSTTVKADFGILEYAVALFRTSFEKLRNVSNILFSMTFEPLPLPMMEQSISRGGNSLGLDPAHGPLVVVMFYTSWDQPEDDEVVSSVSKEALERIDIEAQSRGVSAQYRYLNYALPHQDPLGSYGPENNARLQAVSAKYDPERFFQKAGVGPFKLS</sequence>
<dbReference type="InterPro" id="IPR006094">
    <property type="entry name" value="Oxid_FAD_bind_N"/>
</dbReference>
<proteinExistence type="inferred from homology"/>
<dbReference type="PANTHER" id="PTHR42973">
    <property type="entry name" value="BINDING OXIDOREDUCTASE, PUTATIVE (AFU_ORTHOLOGUE AFUA_1G17690)-RELATED"/>
    <property type="match status" value="1"/>
</dbReference>
<dbReference type="Gene3D" id="3.30.465.10">
    <property type="match status" value="1"/>
</dbReference>
<dbReference type="SUPFAM" id="SSF56176">
    <property type="entry name" value="FAD-binding/transporter-associated domain-like"/>
    <property type="match status" value="1"/>
</dbReference>
<dbReference type="InterPro" id="IPR016166">
    <property type="entry name" value="FAD-bd_PCMH"/>
</dbReference>
<keyword evidence="7" id="KW-1185">Reference proteome</keyword>
<dbReference type="Proteomes" id="UP001444661">
    <property type="component" value="Unassembled WGS sequence"/>
</dbReference>
<reference evidence="6 7" key="1">
    <citation type="submission" date="2023-01" db="EMBL/GenBank/DDBJ databases">
        <title>Analysis of 21 Apiospora genomes using comparative genomics revels a genus with tremendous synthesis potential of carbohydrate active enzymes and secondary metabolites.</title>
        <authorList>
            <person name="Sorensen T."/>
        </authorList>
    </citation>
    <scope>NUCLEOTIDE SEQUENCE [LARGE SCALE GENOMIC DNA]</scope>
    <source>
        <strain evidence="6 7">CBS 33761</strain>
    </source>
</reference>
<keyword evidence="4" id="KW-0560">Oxidoreductase</keyword>
<evidence type="ECO:0000313" key="6">
    <source>
        <dbReference type="EMBL" id="KAK8034303.1"/>
    </source>
</evidence>
<feature type="domain" description="FAD-binding PCMH-type" evidence="5">
    <location>
        <begin position="40"/>
        <end position="213"/>
    </location>
</feature>
<keyword evidence="2" id="KW-0285">Flavoprotein</keyword>
<dbReference type="PANTHER" id="PTHR42973:SF22">
    <property type="entry name" value="FAD-BINDING PCMH-TYPE DOMAIN-CONTAINING PROTEIN-RELATED"/>
    <property type="match status" value="1"/>
</dbReference>
<accession>A0ABR1SJ00</accession>
<gene>
    <name evidence="6" type="ORF">PG993_009298</name>
</gene>
<dbReference type="Pfam" id="PF01565">
    <property type="entry name" value="FAD_binding_4"/>
    <property type="match status" value="1"/>
</dbReference>